<organism evidence="1 2">
    <name type="scientific">Crucibulum laeve</name>
    <dbReference type="NCBI Taxonomy" id="68775"/>
    <lineage>
        <taxon>Eukaryota</taxon>
        <taxon>Fungi</taxon>
        <taxon>Dikarya</taxon>
        <taxon>Basidiomycota</taxon>
        <taxon>Agaricomycotina</taxon>
        <taxon>Agaricomycetes</taxon>
        <taxon>Agaricomycetidae</taxon>
        <taxon>Agaricales</taxon>
        <taxon>Agaricineae</taxon>
        <taxon>Nidulariaceae</taxon>
        <taxon>Crucibulum</taxon>
    </lineage>
</organism>
<dbReference type="AlphaFoldDB" id="A0A5C3MA40"/>
<sequence length="247" mass="27105">LLRSAKSACDWTRNELLAYNITIGPVTPQEFFSSDTDPSLDHLDRAILTAAPSSDNSSYSYNAIEFLGYPYFATRESQTIIDFAAQTLKLLGFNDRHALLSMYCVIPLTICGDSKQTAQAGVCLLHNPTNMVLLVLANDKIVSNNNDAEASVIAGAISAFQFNNAKRGDIGLPRLKAMTIPCITMSSTCPTFYLVPVTEELSNAVIHGQYPANQTRVLKCVTVARHNEGMEDAEYRQLALKPFLAFK</sequence>
<dbReference type="EMBL" id="ML213594">
    <property type="protein sequence ID" value="TFK41593.1"/>
    <property type="molecule type" value="Genomic_DNA"/>
</dbReference>
<proteinExistence type="predicted"/>
<reference evidence="1 2" key="1">
    <citation type="journal article" date="2019" name="Nat. Ecol. Evol.">
        <title>Megaphylogeny resolves global patterns of mushroom evolution.</title>
        <authorList>
            <person name="Varga T."/>
            <person name="Krizsan K."/>
            <person name="Foldi C."/>
            <person name="Dima B."/>
            <person name="Sanchez-Garcia M."/>
            <person name="Sanchez-Ramirez S."/>
            <person name="Szollosi G.J."/>
            <person name="Szarkandi J.G."/>
            <person name="Papp V."/>
            <person name="Albert L."/>
            <person name="Andreopoulos W."/>
            <person name="Angelini C."/>
            <person name="Antonin V."/>
            <person name="Barry K.W."/>
            <person name="Bougher N.L."/>
            <person name="Buchanan P."/>
            <person name="Buyck B."/>
            <person name="Bense V."/>
            <person name="Catcheside P."/>
            <person name="Chovatia M."/>
            <person name="Cooper J."/>
            <person name="Damon W."/>
            <person name="Desjardin D."/>
            <person name="Finy P."/>
            <person name="Geml J."/>
            <person name="Haridas S."/>
            <person name="Hughes K."/>
            <person name="Justo A."/>
            <person name="Karasinski D."/>
            <person name="Kautmanova I."/>
            <person name="Kiss B."/>
            <person name="Kocsube S."/>
            <person name="Kotiranta H."/>
            <person name="LaButti K.M."/>
            <person name="Lechner B.E."/>
            <person name="Liimatainen K."/>
            <person name="Lipzen A."/>
            <person name="Lukacs Z."/>
            <person name="Mihaltcheva S."/>
            <person name="Morgado L.N."/>
            <person name="Niskanen T."/>
            <person name="Noordeloos M.E."/>
            <person name="Ohm R.A."/>
            <person name="Ortiz-Santana B."/>
            <person name="Ovrebo C."/>
            <person name="Racz N."/>
            <person name="Riley R."/>
            <person name="Savchenko A."/>
            <person name="Shiryaev A."/>
            <person name="Soop K."/>
            <person name="Spirin V."/>
            <person name="Szebenyi C."/>
            <person name="Tomsovsky M."/>
            <person name="Tulloss R.E."/>
            <person name="Uehling J."/>
            <person name="Grigoriev I.V."/>
            <person name="Vagvolgyi C."/>
            <person name="Papp T."/>
            <person name="Martin F.M."/>
            <person name="Miettinen O."/>
            <person name="Hibbett D.S."/>
            <person name="Nagy L.G."/>
        </authorList>
    </citation>
    <scope>NUCLEOTIDE SEQUENCE [LARGE SCALE GENOMIC DNA]</scope>
    <source>
        <strain evidence="1 2">CBS 166.37</strain>
    </source>
</reference>
<keyword evidence="2" id="KW-1185">Reference proteome</keyword>
<feature type="non-terminal residue" evidence="1">
    <location>
        <position position="1"/>
    </location>
</feature>
<name>A0A5C3MA40_9AGAR</name>
<evidence type="ECO:0000313" key="1">
    <source>
        <dbReference type="EMBL" id="TFK41593.1"/>
    </source>
</evidence>
<protein>
    <submittedName>
        <fullName evidence="1">Uncharacterized protein</fullName>
    </submittedName>
</protein>
<dbReference type="OrthoDB" id="3253976at2759"/>
<feature type="non-terminal residue" evidence="1">
    <location>
        <position position="247"/>
    </location>
</feature>
<accession>A0A5C3MA40</accession>
<dbReference type="Proteomes" id="UP000308652">
    <property type="component" value="Unassembled WGS sequence"/>
</dbReference>
<evidence type="ECO:0000313" key="2">
    <source>
        <dbReference type="Proteomes" id="UP000308652"/>
    </source>
</evidence>
<gene>
    <name evidence="1" type="ORF">BDQ12DRAFT_564494</name>
</gene>